<feature type="domain" description="CUB" evidence="3">
    <location>
        <begin position="599"/>
        <end position="718"/>
    </location>
</feature>
<evidence type="ECO:0000313" key="4">
    <source>
        <dbReference type="WBParaSite" id="maker-PairedContig_2091-snap-gene-1.10-mRNA-1"/>
    </source>
</evidence>
<sequence>MKDEILYQFIPIIQLYINYLSEYLPNIGLTCILSSRRLAVYRISFLIPYLYLSFLPRLTNTSMASCRCVQFNSSGIFQSPDFPKSPLSSVLPPSSVLQHPLLCLLYKFIAPDGYIIEVTFDYFHLSPRTDRLFDGISNGLIDEKTTHNGEFCAQEIEVGQTFYSHTRYLIFHVQLSGTSRGFHGTYNFIPKGVTTVHAKILFLLLIRRFLSNAIEIEPCRFRVDSLAGNIFSPNYPYFYPTTTNCTYYLAPRQGFSLIISLQYLNLRRYACHEDFIDIYQMHPKVHLEKLCYDSMPPYQIHTTHGYIIEFHCGNNDIARGFHISFKYIPQQLSQNIPDESNNPLANDNIPDLAYSSFSLFSSYPSTKFSSAIVDVHGDEISSNRKRLIAFFLTLFMEIFESDGEFISNYISLFTPYILCHEQPSEFIINHKQRVISGEHCTVRITSSSVVDSDSPFSGVSGILNSTQYVNGDEPFKCQFIFLGSGTERVQITFLYFNLYSRNPHLNNNTNRCDEMDHLSAHVLIGTRMSRIEDFCGAETPPRLMSTKNLLTLDYVVRSTRAMRRMMTNAKNFGFVLKYHFRSDLGLSEMNAEVRNDITCHYEFNSSQRSSGDIFSPNHPGYYPRNIDCHYIFHGTEKQVVVIHFEYFDVEGLAACGDSTHSDYVLFSNYQTQDRTNRRYCGQICPRDSIVSESNYFRMLFRSNDIFDATGFYAHYQFITEQISQINRVKVTSNACPFVRLSVTLPATLLSLGIIYRWSL</sequence>
<dbReference type="PANTHER" id="PTHR47537:SF2">
    <property type="entry name" value="CUBILIN"/>
    <property type="match status" value="1"/>
</dbReference>
<evidence type="ECO:0000259" key="3">
    <source>
        <dbReference type="PROSITE" id="PS01180"/>
    </source>
</evidence>
<name>A0A1I8EIQ4_WUCBA</name>
<protein>
    <recommendedName>
        <fullName evidence="3">CUB domain-containing protein</fullName>
    </recommendedName>
</protein>
<dbReference type="InterPro" id="IPR035914">
    <property type="entry name" value="Sperma_CUB_dom_sf"/>
</dbReference>
<dbReference type="PROSITE" id="PS01180">
    <property type="entry name" value="CUB"/>
    <property type="match status" value="3"/>
</dbReference>
<comment type="caution">
    <text evidence="2">Lacks conserved residue(s) required for the propagation of feature annotation.</text>
</comment>
<organism evidence="4">
    <name type="scientific">Wuchereria bancrofti</name>
    <dbReference type="NCBI Taxonomy" id="6293"/>
    <lineage>
        <taxon>Eukaryota</taxon>
        <taxon>Metazoa</taxon>
        <taxon>Ecdysozoa</taxon>
        <taxon>Nematoda</taxon>
        <taxon>Chromadorea</taxon>
        <taxon>Rhabditida</taxon>
        <taxon>Spirurina</taxon>
        <taxon>Spiruromorpha</taxon>
        <taxon>Filarioidea</taxon>
        <taxon>Onchocercidae</taxon>
        <taxon>Wuchereria</taxon>
    </lineage>
</organism>
<dbReference type="Gene3D" id="2.60.120.290">
    <property type="entry name" value="Spermadhesin, CUB domain"/>
    <property type="match status" value="4"/>
</dbReference>
<dbReference type="STRING" id="6293.A0A1I8EIQ4"/>
<dbReference type="SMART" id="SM00042">
    <property type="entry name" value="CUB"/>
    <property type="match status" value="3"/>
</dbReference>
<dbReference type="WBParaSite" id="maker-PairedContig_2091-snap-gene-1.10-mRNA-1">
    <property type="protein sequence ID" value="maker-PairedContig_2091-snap-gene-1.10-mRNA-1"/>
    <property type="gene ID" value="maker-PairedContig_2091-snap-gene-1.10"/>
</dbReference>
<proteinExistence type="predicted"/>
<dbReference type="InterPro" id="IPR000859">
    <property type="entry name" value="CUB_dom"/>
</dbReference>
<accession>A0A1I8EIQ4</accession>
<dbReference type="PANTHER" id="PTHR47537">
    <property type="entry name" value="CUBILIN"/>
    <property type="match status" value="1"/>
</dbReference>
<reference evidence="4" key="1">
    <citation type="submission" date="2016-11" db="UniProtKB">
        <authorList>
            <consortium name="WormBaseParasite"/>
        </authorList>
    </citation>
    <scope>IDENTIFICATION</scope>
    <source>
        <strain evidence="4">pt0022</strain>
    </source>
</reference>
<dbReference type="InterPro" id="IPR053207">
    <property type="entry name" value="Non-NMDA_GluR_Accessory"/>
</dbReference>
<dbReference type="GO" id="GO:0005886">
    <property type="term" value="C:plasma membrane"/>
    <property type="evidence" value="ECO:0007669"/>
    <property type="project" value="TreeGrafter"/>
</dbReference>
<dbReference type="FunFam" id="2.60.120.290:FF:000058">
    <property type="entry name" value="CUB domaincontaining protein"/>
    <property type="match status" value="1"/>
</dbReference>
<dbReference type="Pfam" id="PF00431">
    <property type="entry name" value="CUB"/>
    <property type="match status" value="2"/>
</dbReference>
<feature type="domain" description="CUB" evidence="3">
    <location>
        <begin position="219"/>
        <end position="328"/>
    </location>
</feature>
<evidence type="ECO:0000256" key="2">
    <source>
        <dbReference type="PROSITE-ProRule" id="PRU00059"/>
    </source>
</evidence>
<keyword evidence="1" id="KW-1015">Disulfide bond</keyword>
<dbReference type="AlphaFoldDB" id="A0A1I8EIQ4"/>
<feature type="domain" description="CUB" evidence="3">
    <location>
        <begin position="66"/>
        <end position="189"/>
    </location>
</feature>
<dbReference type="SUPFAM" id="SSF49854">
    <property type="entry name" value="Spermadhesin, CUB domain"/>
    <property type="match status" value="4"/>
</dbReference>
<evidence type="ECO:0000256" key="1">
    <source>
        <dbReference type="ARBA" id="ARBA00023157"/>
    </source>
</evidence>
<dbReference type="CDD" id="cd00041">
    <property type="entry name" value="CUB"/>
    <property type="match status" value="3"/>
</dbReference>